<dbReference type="Gene3D" id="1.10.10.10">
    <property type="entry name" value="Winged helix-like DNA-binding domain superfamily/Winged helix DNA-binding domain"/>
    <property type="match status" value="1"/>
</dbReference>
<feature type="domain" description="Disease resistance protein winged helix" evidence="8">
    <location>
        <begin position="437"/>
        <end position="505"/>
    </location>
</feature>
<dbReference type="PANTHER" id="PTHR36766:SF51">
    <property type="entry name" value="DISEASE RESISTANCE RPP13-LIKE PROTEIN 1"/>
    <property type="match status" value="1"/>
</dbReference>
<dbReference type="SUPFAM" id="SSF52058">
    <property type="entry name" value="L domain-like"/>
    <property type="match status" value="3"/>
</dbReference>
<name>A0ABQ9KAH3_HEVBR</name>
<gene>
    <name evidence="10" type="ORF">P3X46_034070</name>
</gene>
<dbReference type="InterPro" id="IPR041118">
    <property type="entry name" value="Rx_N"/>
</dbReference>
<dbReference type="Pfam" id="PF18052">
    <property type="entry name" value="Rx_N"/>
    <property type="match status" value="1"/>
</dbReference>
<sequence length="1445" mass="162993">MSFIGEAALSALVQALTEKIDCPDLLNFARERQLLPHINKWDKLLFKIHAVLDDAEEKQMSNRLVKIWLNELKDLAYDVEDILDEFATESLRRKSMGQPQANTSKLRKLFHSWNSFNPGAVVIFNSEMHSKIKEITARLEDIAAQKNSLDLLESVRGTSIKVWQRPPSTCLQDEPQVYGRDEDKSKILQLLSMGEASEAKVSIIPIVGMGGVGKTTLARLLYHDKELQKFHPKAWVCVSDDFDIMRITKGILESITLEPCDLKELNQVQLKLNNELSGKRFLIVLDDVWNKKYSDWNVLRIPFMAGAPGSNVIVTTRDRDIAEMMGTVECHELKQISDDDCWLVFARHAFENRSVEAHSNLEIIGKKIVNKCGGLPLAARTLGGLLRSKQRDDEWEDVLNSKIWSSQDADSDILPVLRLSYHHLPSHLKRCFAYCAILPKDHEFEEKELVLLWMAEGLIQQMDGQKQMEVVGVEYFRDLLSRSLFQASGSGESKFVMHDLVNDLAQRVAGEICLRLDDECRVGEPSKGERARHSSYIRGYCNGITRFEPFHRMQYLRTFLSLSLRLSNFPESFLPNYVPSELLPKLRCLRVLSFSHYSIGELPDSIGNLKLLRYLDLSHTQIRILPKSVTSLYSLQTIMLKGCSRLEELPSEIGNLISLRFLDITGAHLVEGMPIGIKALKSLRTLSDFVVGKNGAACLSALMDLKFLQKALHISKLENVINAQDARQANLTDKKDLDDLFLEWTYDSARNERLDRDVLGSLQPHTQLKKLYVKGYCGARFPSWVGNISFCNLVFLRFENCKKCTSLPQLGQLPSLKTLIIEGMAGIKLIDHEFYGESCSNPFPALETLIFRNMPEWENWNPCGFEFPCLLELSIILCCKLSGHLPCHLSSLEKLVILHCPEFVVSLPRLPKVSELKIVRCKEVDCCDIEDNFGPLNSMELSEISKCTILGEEFIHVLRKVKDLTVDGDIFPSSPHLTSNALDGEAEQLEQGQADSELEILRLSKCANLVRLPRWLYNVMSLRELTIERCPGLALFPNVGLPSMLKVIRIRKSNALVPFPVQVIPSSRCLEELEIDQCDSLMSFGRGQLPPTLKRLEIKSCKNLQSLLDEGEGSSLLTSCAGNTSNLDFLSVYNCQSLTSLSRGKLPASLIHLKVHTCPEPTSLSPRGSLPTKLQDLEVLNCSKLESITERFTNNSLGRIVIRSCKNLKSLPDDLHKVMNLHEIIITDCAVLVCFPRGGLPIAYLKNLWIQGCEKLEALPDNMHNLASLQELRIDDCPRIDSFPEDGFPTSLTTLRIYKLKICKQLFEWGLYRFTALKELDIQGGCPDVVSFPQDEIGMMLPSSLTVLFIKDFTSLESLSTNGFQNLNSLEYLHISSCPKLASFPKNTLPPSLLQLFISGCPLLKRRCQKDKGQEWSKIAHIPYVSIDGMINGRPLFGSGLSLDI</sequence>
<keyword evidence="1" id="KW-0433">Leucine-rich repeat</keyword>
<dbReference type="Gene3D" id="1.20.5.4130">
    <property type="match status" value="1"/>
</dbReference>
<reference evidence="10 11" key="1">
    <citation type="journal article" date="2023" name="Plant Biotechnol. J.">
        <title>Chromosome-level wild Hevea brasiliensis genome provides new tools for genomic-assisted breeding and valuable loci to elevate rubber yield.</title>
        <authorList>
            <person name="Cheng H."/>
            <person name="Song X."/>
            <person name="Hu Y."/>
            <person name="Wu T."/>
            <person name="Yang Q."/>
            <person name="An Z."/>
            <person name="Feng S."/>
            <person name="Deng Z."/>
            <person name="Wu W."/>
            <person name="Zeng X."/>
            <person name="Tu M."/>
            <person name="Wang X."/>
            <person name="Huang H."/>
        </authorList>
    </citation>
    <scope>NUCLEOTIDE SEQUENCE [LARGE SCALE GENOMIC DNA]</scope>
    <source>
        <strain evidence="10">MT/VB/25A 57/8</strain>
    </source>
</reference>
<dbReference type="Gene3D" id="1.10.8.430">
    <property type="entry name" value="Helical domain of apoptotic protease-activating factors"/>
    <property type="match status" value="1"/>
</dbReference>
<evidence type="ECO:0000256" key="3">
    <source>
        <dbReference type="ARBA" id="ARBA00022741"/>
    </source>
</evidence>
<evidence type="ECO:0000259" key="8">
    <source>
        <dbReference type="Pfam" id="PF23559"/>
    </source>
</evidence>
<dbReference type="EMBL" id="JARPOI010000238">
    <property type="protein sequence ID" value="KAJ9129145.1"/>
    <property type="molecule type" value="Genomic_DNA"/>
</dbReference>
<dbReference type="Gene3D" id="3.40.50.300">
    <property type="entry name" value="P-loop containing nucleotide triphosphate hydrolases"/>
    <property type="match status" value="1"/>
</dbReference>
<dbReference type="InterPro" id="IPR036388">
    <property type="entry name" value="WH-like_DNA-bd_sf"/>
</dbReference>
<feature type="domain" description="R13L1/DRL21-like LRR repeat region" evidence="9">
    <location>
        <begin position="699"/>
        <end position="824"/>
    </location>
</feature>
<dbReference type="Pfam" id="PF00931">
    <property type="entry name" value="NB-ARC"/>
    <property type="match status" value="1"/>
</dbReference>
<keyword evidence="11" id="KW-1185">Reference proteome</keyword>
<dbReference type="InterPro" id="IPR002182">
    <property type="entry name" value="NB-ARC"/>
</dbReference>
<evidence type="ECO:0000259" key="7">
    <source>
        <dbReference type="Pfam" id="PF18052"/>
    </source>
</evidence>
<evidence type="ECO:0000256" key="5">
    <source>
        <dbReference type="ARBA" id="ARBA00022840"/>
    </source>
</evidence>
<evidence type="ECO:0000256" key="2">
    <source>
        <dbReference type="ARBA" id="ARBA00022737"/>
    </source>
</evidence>
<dbReference type="Gene3D" id="3.80.10.10">
    <property type="entry name" value="Ribonuclease Inhibitor"/>
    <property type="match status" value="5"/>
</dbReference>
<evidence type="ECO:0000313" key="11">
    <source>
        <dbReference type="Proteomes" id="UP001174677"/>
    </source>
</evidence>
<accession>A0ABQ9KAH3</accession>
<evidence type="ECO:0008006" key="12">
    <source>
        <dbReference type="Google" id="ProtNLM"/>
    </source>
</evidence>
<dbReference type="InterPro" id="IPR038005">
    <property type="entry name" value="RX-like_CC"/>
</dbReference>
<dbReference type="Pfam" id="PF23559">
    <property type="entry name" value="WHD_DRP"/>
    <property type="match status" value="1"/>
</dbReference>
<dbReference type="InterPro" id="IPR042197">
    <property type="entry name" value="Apaf_helical"/>
</dbReference>
<organism evidence="10 11">
    <name type="scientific">Hevea brasiliensis</name>
    <name type="common">Para rubber tree</name>
    <name type="synonym">Siphonia brasiliensis</name>
    <dbReference type="NCBI Taxonomy" id="3981"/>
    <lineage>
        <taxon>Eukaryota</taxon>
        <taxon>Viridiplantae</taxon>
        <taxon>Streptophyta</taxon>
        <taxon>Embryophyta</taxon>
        <taxon>Tracheophyta</taxon>
        <taxon>Spermatophyta</taxon>
        <taxon>Magnoliopsida</taxon>
        <taxon>eudicotyledons</taxon>
        <taxon>Gunneridae</taxon>
        <taxon>Pentapetalae</taxon>
        <taxon>rosids</taxon>
        <taxon>fabids</taxon>
        <taxon>Malpighiales</taxon>
        <taxon>Euphorbiaceae</taxon>
        <taxon>Crotonoideae</taxon>
        <taxon>Micrandreae</taxon>
        <taxon>Hevea</taxon>
    </lineage>
</organism>
<dbReference type="InterPro" id="IPR027417">
    <property type="entry name" value="P-loop_NTPase"/>
</dbReference>
<evidence type="ECO:0000256" key="4">
    <source>
        <dbReference type="ARBA" id="ARBA00022821"/>
    </source>
</evidence>
<keyword evidence="5" id="KW-0067">ATP-binding</keyword>
<evidence type="ECO:0000256" key="1">
    <source>
        <dbReference type="ARBA" id="ARBA00022614"/>
    </source>
</evidence>
<keyword evidence="4" id="KW-0611">Plant defense</keyword>
<keyword evidence="3" id="KW-0547">Nucleotide-binding</keyword>
<proteinExistence type="predicted"/>
<dbReference type="CDD" id="cd14798">
    <property type="entry name" value="RX-CC_like"/>
    <property type="match status" value="1"/>
</dbReference>
<evidence type="ECO:0000313" key="10">
    <source>
        <dbReference type="EMBL" id="KAJ9129145.1"/>
    </source>
</evidence>
<keyword evidence="2" id="KW-0677">Repeat</keyword>
<evidence type="ECO:0000259" key="9">
    <source>
        <dbReference type="Pfam" id="PF25019"/>
    </source>
</evidence>
<feature type="domain" description="Disease resistance N-terminal" evidence="7">
    <location>
        <begin position="10"/>
        <end position="100"/>
    </location>
</feature>
<comment type="caution">
    <text evidence="10">The sequence shown here is derived from an EMBL/GenBank/DDBJ whole genome shotgun (WGS) entry which is preliminary data.</text>
</comment>
<dbReference type="Pfam" id="PF25019">
    <property type="entry name" value="LRR_R13L1-DRL21"/>
    <property type="match status" value="1"/>
</dbReference>
<evidence type="ECO:0000259" key="6">
    <source>
        <dbReference type="Pfam" id="PF00931"/>
    </source>
</evidence>
<dbReference type="InterPro" id="IPR058922">
    <property type="entry name" value="WHD_DRP"/>
</dbReference>
<dbReference type="SUPFAM" id="SSF52540">
    <property type="entry name" value="P-loop containing nucleoside triphosphate hydrolases"/>
    <property type="match status" value="1"/>
</dbReference>
<protein>
    <recommendedName>
        <fullName evidence="12">Disease resistance RPP13-like protein 1</fullName>
    </recommendedName>
</protein>
<dbReference type="PRINTS" id="PR00364">
    <property type="entry name" value="DISEASERSIST"/>
</dbReference>
<feature type="domain" description="NB-ARC" evidence="6">
    <location>
        <begin position="182"/>
        <end position="353"/>
    </location>
</feature>
<dbReference type="InterPro" id="IPR032675">
    <property type="entry name" value="LRR_dom_sf"/>
</dbReference>
<dbReference type="Proteomes" id="UP001174677">
    <property type="component" value="Unassembled WGS sequence"/>
</dbReference>
<dbReference type="InterPro" id="IPR056789">
    <property type="entry name" value="LRR_R13L1-DRL21"/>
</dbReference>
<dbReference type="PANTHER" id="PTHR36766">
    <property type="entry name" value="PLANT BROAD-SPECTRUM MILDEW RESISTANCE PROTEIN RPW8"/>
    <property type="match status" value="1"/>
</dbReference>